<reference evidence="6 7" key="1">
    <citation type="submission" date="2015-09" db="EMBL/GenBank/DDBJ databases">
        <title>Host preference determinants of Valsa canker pathogens revealed by comparative genomics.</title>
        <authorList>
            <person name="Yin Z."/>
            <person name="Huang L."/>
        </authorList>
    </citation>
    <scope>NUCLEOTIDE SEQUENCE [LARGE SCALE GENOMIC DNA]</scope>
    <source>
        <strain evidence="6 7">YSFL</strain>
    </source>
</reference>
<keyword evidence="7" id="KW-1185">Reference proteome</keyword>
<protein>
    <recommendedName>
        <fullName evidence="8">Large conductance mechanosensitive channel protein</fullName>
    </recommendedName>
</protein>
<dbReference type="Proteomes" id="UP000284375">
    <property type="component" value="Unassembled WGS sequence"/>
</dbReference>
<evidence type="ECO:0000256" key="1">
    <source>
        <dbReference type="ARBA" id="ARBA00004141"/>
    </source>
</evidence>
<comment type="caution">
    <text evidence="6">The sequence shown here is derived from an EMBL/GenBank/DDBJ whole genome shotgun (WGS) entry which is preliminary data.</text>
</comment>
<keyword evidence="2" id="KW-0812">Transmembrane</keyword>
<dbReference type="STRING" id="252740.A0A423WFR6"/>
<comment type="subcellular location">
    <subcellularLocation>
        <location evidence="1">Membrane</location>
        <topology evidence="1">Multi-pass membrane protein</topology>
    </subcellularLocation>
</comment>
<name>A0A423WFR6_CYTCH</name>
<dbReference type="PANTHER" id="PTHR30266">
    <property type="entry name" value="MECHANOSENSITIVE CHANNEL MSCL"/>
    <property type="match status" value="1"/>
</dbReference>
<evidence type="ECO:0008006" key="8">
    <source>
        <dbReference type="Google" id="ProtNLM"/>
    </source>
</evidence>
<sequence length="219" mass="24315">MWKRILLLIAPLGRTVGKMPQLIEDTEESLIEMGTRRTRRIVDGFVEFATEGNKTQLTDQTPALFPARDNSVAAAFTNVVTSFVSDIILPPLSVLLPLNANLDFKFAVLQAGQNYERWGGYNTIEQAQDDGAVIMAYGVFLNKTLNFIGLGLALYALAGLYQYLSRSPIIKHTTKCRYCRGKVFEEVSAARLAVDAWATSDYSVVRVALHLSSVWFPSC</sequence>
<dbReference type="GO" id="GO:0008381">
    <property type="term" value="F:mechanosensitive monoatomic ion channel activity"/>
    <property type="evidence" value="ECO:0007669"/>
    <property type="project" value="TreeGrafter"/>
</dbReference>
<evidence type="ECO:0000256" key="5">
    <source>
        <dbReference type="SAM" id="SignalP"/>
    </source>
</evidence>
<dbReference type="AlphaFoldDB" id="A0A423WFR6"/>
<dbReference type="OrthoDB" id="10010920at2759"/>
<evidence type="ECO:0000256" key="4">
    <source>
        <dbReference type="ARBA" id="ARBA00023136"/>
    </source>
</evidence>
<gene>
    <name evidence="6" type="ORF">VSDG_02504</name>
</gene>
<dbReference type="GO" id="GO:0016020">
    <property type="term" value="C:membrane"/>
    <property type="evidence" value="ECO:0007669"/>
    <property type="project" value="UniProtKB-SubCell"/>
</dbReference>
<dbReference type="SUPFAM" id="SSF81330">
    <property type="entry name" value="Gated mechanosensitive channel"/>
    <property type="match status" value="1"/>
</dbReference>
<feature type="chain" id="PRO_5019102593" description="Large conductance mechanosensitive channel protein" evidence="5">
    <location>
        <begin position="18"/>
        <end position="219"/>
    </location>
</feature>
<dbReference type="Gene3D" id="1.10.1200.120">
    <property type="entry name" value="Large-conductance mechanosensitive channel, MscL, domain 1"/>
    <property type="match status" value="1"/>
</dbReference>
<dbReference type="Pfam" id="PF01741">
    <property type="entry name" value="MscL"/>
    <property type="match status" value="1"/>
</dbReference>
<evidence type="ECO:0000313" key="6">
    <source>
        <dbReference type="EMBL" id="ROW02101.1"/>
    </source>
</evidence>
<evidence type="ECO:0000256" key="2">
    <source>
        <dbReference type="ARBA" id="ARBA00022692"/>
    </source>
</evidence>
<dbReference type="EMBL" id="LJZO01000005">
    <property type="protein sequence ID" value="ROW02101.1"/>
    <property type="molecule type" value="Genomic_DNA"/>
</dbReference>
<organism evidence="6 7">
    <name type="scientific">Cytospora chrysosperma</name>
    <name type="common">Cytospora canker fungus</name>
    <name type="synonym">Sphaeria chrysosperma</name>
    <dbReference type="NCBI Taxonomy" id="252740"/>
    <lineage>
        <taxon>Eukaryota</taxon>
        <taxon>Fungi</taxon>
        <taxon>Dikarya</taxon>
        <taxon>Ascomycota</taxon>
        <taxon>Pezizomycotina</taxon>
        <taxon>Sordariomycetes</taxon>
        <taxon>Sordariomycetidae</taxon>
        <taxon>Diaporthales</taxon>
        <taxon>Cytosporaceae</taxon>
        <taxon>Cytospora</taxon>
    </lineage>
</organism>
<keyword evidence="3" id="KW-1133">Transmembrane helix</keyword>
<accession>A0A423WFR6</accession>
<proteinExistence type="predicted"/>
<dbReference type="PANTHER" id="PTHR30266:SF2">
    <property type="entry name" value="LARGE-CONDUCTANCE MECHANOSENSITIVE CHANNEL"/>
    <property type="match status" value="1"/>
</dbReference>
<keyword evidence="4" id="KW-0472">Membrane</keyword>
<dbReference type="InterPro" id="IPR036019">
    <property type="entry name" value="MscL_channel"/>
</dbReference>
<evidence type="ECO:0000256" key="3">
    <source>
        <dbReference type="ARBA" id="ARBA00022989"/>
    </source>
</evidence>
<evidence type="ECO:0000313" key="7">
    <source>
        <dbReference type="Proteomes" id="UP000284375"/>
    </source>
</evidence>
<feature type="signal peptide" evidence="5">
    <location>
        <begin position="1"/>
        <end position="17"/>
    </location>
</feature>
<dbReference type="InterPro" id="IPR037673">
    <property type="entry name" value="MSC/AndL"/>
</dbReference>
<keyword evidence="5" id="KW-0732">Signal</keyword>